<keyword evidence="18" id="KW-1185">Reference proteome</keyword>
<evidence type="ECO:0000256" key="7">
    <source>
        <dbReference type="ARBA" id="ARBA00022990"/>
    </source>
</evidence>
<evidence type="ECO:0000256" key="15">
    <source>
        <dbReference type="PIRSR" id="PIRSR600542-1"/>
    </source>
</evidence>
<dbReference type="InterPro" id="IPR023213">
    <property type="entry name" value="CAT-like_dom_sf"/>
</dbReference>
<reference evidence="17" key="1">
    <citation type="journal article" date="2022" name="bioRxiv">
        <title>Sequencing and chromosome-scale assembly of the giantPleurodeles waltlgenome.</title>
        <authorList>
            <person name="Brown T."/>
            <person name="Elewa A."/>
            <person name="Iarovenko S."/>
            <person name="Subramanian E."/>
            <person name="Araus A.J."/>
            <person name="Petzold A."/>
            <person name="Susuki M."/>
            <person name="Suzuki K.-i.T."/>
            <person name="Hayashi T."/>
            <person name="Toyoda A."/>
            <person name="Oliveira C."/>
            <person name="Osipova E."/>
            <person name="Leigh N.D."/>
            <person name="Simon A."/>
            <person name="Yun M.H."/>
        </authorList>
    </citation>
    <scope>NUCLEOTIDE SEQUENCE</scope>
    <source>
        <strain evidence="17">20211129_DDA</strain>
        <tissue evidence="17">Liver</tissue>
    </source>
</reference>
<evidence type="ECO:0000313" key="18">
    <source>
        <dbReference type="Proteomes" id="UP001066276"/>
    </source>
</evidence>
<keyword evidence="9" id="KW-0576">Peroxisome</keyword>
<protein>
    <recommendedName>
        <fullName evidence="14">Peroxisomal carnitine O-octanoyltransferase</fullName>
        <ecNumber evidence="13">2.3.1.137</ecNumber>
    </recommendedName>
</protein>
<dbReference type="GO" id="GO:0006631">
    <property type="term" value="P:fatty acid metabolic process"/>
    <property type="evidence" value="ECO:0007669"/>
    <property type="project" value="UniProtKB-KW"/>
</dbReference>
<comment type="catalytic activity">
    <reaction evidence="11">
        <text>4,8-dimethylnonanoyl-CoA + (R)-carnitine = O-4,8-dimethylnonanoyl-(R)-carnitine + CoA</text>
        <dbReference type="Rhea" id="RHEA:44860"/>
        <dbReference type="ChEBI" id="CHEBI:16347"/>
        <dbReference type="ChEBI" id="CHEBI:57287"/>
        <dbReference type="ChEBI" id="CHEBI:77061"/>
        <dbReference type="ChEBI" id="CHEBI:84654"/>
    </reaction>
</comment>
<keyword evidence="8" id="KW-0443">Lipid metabolism</keyword>
<evidence type="ECO:0000256" key="9">
    <source>
        <dbReference type="ARBA" id="ARBA00023140"/>
    </source>
</evidence>
<evidence type="ECO:0000313" key="17">
    <source>
        <dbReference type="EMBL" id="KAJ1100833.1"/>
    </source>
</evidence>
<keyword evidence="5" id="KW-0808">Transferase</keyword>
<dbReference type="Pfam" id="PF00755">
    <property type="entry name" value="Carn_acyltransf"/>
    <property type="match status" value="1"/>
</dbReference>
<organism evidence="17 18">
    <name type="scientific">Pleurodeles waltl</name>
    <name type="common">Iberian ribbed newt</name>
    <dbReference type="NCBI Taxonomy" id="8319"/>
    <lineage>
        <taxon>Eukaryota</taxon>
        <taxon>Metazoa</taxon>
        <taxon>Chordata</taxon>
        <taxon>Craniata</taxon>
        <taxon>Vertebrata</taxon>
        <taxon>Euteleostomi</taxon>
        <taxon>Amphibia</taxon>
        <taxon>Batrachia</taxon>
        <taxon>Caudata</taxon>
        <taxon>Salamandroidea</taxon>
        <taxon>Salamandridae</taxon>
        <taxon>Pleurodelinae</taxon>
        <taxon>Pleurodeles</taxon>
    </lineage>
</organism>
<dbReference type="GO" id="GO:0008458">
    <property type="term" value="F:carnitine O-octanoyltransferase activity"/>
    <property type="evidence" value="ECO:0007669"/>
    <property type="project" value="UniProtKB-EC"/>
</dbReference>
<evidence type="ECO:0000256" key="10">
    <source>
        <dbReference type="ARBA" id="ARBA00023315"/>
    </source>
</evidence>
<evidence type="ECO:0000256" key="11">
    <source>
        <dbReference type="ARBA" id="ARBA00048999"/>
    </source>
</evidence>
<dbReference type="Gene3D" id="1.10.275.20">
    <property type="entry name" value="Choline/Carnitine o-acyltransferase"/>
    <property type="match status" value="1"/>
</dbReference>
<dbReference type="GO" id="GO:0005777">
    <property type="term" value="C:peroxisome"/>
    <property type="evidence" value="ECO:0007669"/>
    <property type="project" value="UniProtKB-SubCell"/>
</dbReference>
<feature type="domain" description="Choline/carnitine acyltransferase" evidence="16">
    <location>
        <begin position="22"/>
        <end position="595"/>
    </location>
</feature>
<dbReference type="Proteomes" id="UP001066276">
    <property type="component" value="Chromosome 10"/>
</dbReference>
<evidence type="ECO:0000256" key="6">
    <source>
        <dbReference type="ARBA" id="ARBA00022832"/>
    </source>
</evidence>
<dbReference type="PANTHER" id="PTHR22589">
    <property type="entry name" value="CARNITINE O-ACYLTRANSFERASE"/>
    <property type="match status" value="1"/>
</dbReference>
<accession>A0AAV7MG22</accession>
<evidence type="ECO:0000256" key="3">
    <source>
        <dbReference type="ARBA" id="ARBA00005232"/>
    </source>
</evidence>
<evidence type="ECO:0000256" key="13">
    <source>
        <dbReference type="ARBA" id="ARBA00066418"/>
    </source>
</evidence>
<dbReference type="InterPro" id="IPR000542">
    <property type="entry name" value="Carn_acyl_trans"/>
</dbReference>
<evidence type="ECO:0000259" key="16">
    <source>
        <dbReference type="Pfam" id="PF00755"/>
    </source>
</evidence>
<comment type="similarity">
    <text evidence="3">Belongs to the carnitine/choline acetyltransferase family.</text>
</comment>
<dbReference type="Gene3D" id="3.30.559.70">
    <property type="entry name" value="Choline/Carnitine o-acyltransferase, domain 2"/>
    <property type="match status" value="1"/>
</dbReference>
<evidence type="ECO:0000256" key="4">
    <source>
        <dbReference type="ARBA" id="ARBA00022448"/>
    </source>
</evidence>
<keyword evidence="7" id="KW-0007">Acetylation</keyword>
<name>A0AAV7MG22_PLEWA</name>
<dbReference type="InterPro" id="IPR042572">
    <property type="entry name" value="Carn_acyl_trans_N"/>
</dbReference>
<keyword evidence="10" id="KW-0012">Acyltransferase</keyword>
<dbReference type="InterPro" id="IPR039551">
    <property type="entry name" value="Cho/carn_acyl_trans"/>
</dbReference>
<evidence type="ECO:0000256" key="1">
    <source>
        <dbReference type="ARBA" id="ARBA00004275"/>
    </source>
</evidence>
<dbReference type="InterPro" id="IPR042231">
    <property type="entry name" value="Cho/carn_acyl_trans_2"/>
</dbReference>
<feature type="active site" description="Proton acceptor" evidence="15">
    <location>
        <position position="326"/>
    </location>
</feature>
<comment type="caution">
    <text evidence="17">The sequence shown here is derived from an EMBL/GenBank/DDBJ whole genome shotgun (WGS) entry which is preliminary data.</text>
</comment>
<dbReference type="SUPFAM" id="SSF52777">
    <property type="entry name" value="CoA-dependent acyltransferases"/>
    <property type="match status" value="2"/>
</dbReference>
<comment type="subcellular location">
    <subcellularLocation>
        <location evidence="1">Peroxisome</location>
    </subcellularLocation>
</comment>
<evidence type="ECO:0000256" key="2">
    <source>
        <dbReference type="ARBA" id="ARBA00005005"/>
    </source>
</evidence>
<dbReference type="EMBL" id="JANPWB010000014">
    <property type="protein sequence ID" value="KAJ1100833.1"/>
    <property type="molecule type" value="Genomic_DNA"/>
</dbReference>
<dbReference type="FunFam" id="3.30.559.70:FF:000006">
    <property type="entry name" value="Peroxisomal carnitine O-octanoyltransferase"/>
    <property type="match status" value="1"/>
</dbReference>
<evidence type="ECO:0000256" key="14">
    <source>
        <dbReference type="ARBA" id="ARBA00067184"/>
    </source>
</evidence>
<comment type="pathway">
    <text evidence="2">Lipid metabolism; fatty acid beta-oxidation.</text>
</comment>
<keyword evidence="6" id="KW-0276">Fatty acid metabolism</keyword>
<comment type="catalytic activity">
    <reaction evidence="12">
        <text>octanoyl-CoA + (R)-carnitine = O-octanoyl-(R)-carnitine + CoA</text>
        <dbReference type="Rhea" id="RHEA:17177"/>
        <dbReference type="ChEBI" id="CHEBI:16347"/>
        <dbReference type="ChEBI" id="CHEBI:18102"/>
        <dbReference type="ChEBI" id="CHEBI:57287"/>
        <dbReference type="ChEBI" id="CHEBI:57386"/>
        <dbReference type="EC" id="2.3.1.137"/>
    </reaction>
</comment>
<evidence type="ECO:0000256" key="12">
    <source>
        <dbReference type="ARBA" id="ARBA00052326"/>
    </source>
</evidence>
<evidence type="ECO:0000256" key="8">
    <source>
        <dbReference type="ARBA" id="ARBA00023098"/>
    </source>
</evidence>
<proteinExistence type="inferred from homology"/>
<evidence type="ECO:0000256" key="5">
    <source>
        <dbReference type="ARBA" id="ARBA00022679"/>
    </source>
</evidence>
<dbReference type="PROSITE" id="PS00439">
    <property type="entry name" value="ACYLTRANSF_C_1"/>
    <property type="match status" value="1"/>
</dbReference>
<keyword evidence="4" id="KW-0813">Transport</keyword>
<dbReference type="Gene3D" id="3.30.559.10">
    <property type="entry name" value="Chloramphenicol acetyltransferase-like domain"/>
    <property type="match status" value="1"/>
</dbReference>
<sequence>MASPSESRDERTFQYQDTLPSLPVPSLQESLRKYLDAVKPFVNEEEYQRTLNISKAFEDGIGKELQQKLEERASTKRNWLEEWWLNAVYLESRVPSQINMNFGGPAAYLEHYWPAQEGTQIERGAIALWQTLKFWDLLRKEKLPVHKAGNIPMDMDQFRMLFSTCKIPGITRDSIINYFKTEREGSSPSHLVVMCRGRQFTFDAVHEGSILTPPEFLRQLDYIHKMCHSEPTGPGVGVLTSEERTRWAQIREYLISLDPKNLTILENIQSCLCVVSLDDSSPHGTAEDYSEISLALLAGDPTVRWGDKSYNCLIFSNGTFGSNCDHAPYDAMVAVTMCYYIDQEIMKSEGKWKGSSEVRDIPLPEELVFTLDEKLLSDIRQAKEQYLQQAADLQVITYAFTSFGKAHVKPKKMHPDIFVQLALQLAFYRLYGRPGSCYETVTTRFFYHGRTETMRSCTTEAVEWCQSMMNPSSSLLERQQLLLRAFLKNNKLMNDCQAGKGFDRHLFGLLLVAKEDGLPTPELFTDLAFSRSGGGGNFVLSTSLLGYTTVLGAVVPMIHDGYGVFYRIRDDRFVVSCSAWKSCATTDPEKLLKTLFQTFHEIAELVPTPPQ</sequence>
<gene>
    <name evidence="17" type="ORF">NDU88_005908</name>
</gene>
<dbReference type="EC" id="2.3.1.137" evidence="13"/>
<dbReference type="AlphaFoldDB" id="A0AAV7MG22"/>
<dbReference type="PANTHER" id="PTHR22589:SF67">
    <property type="entry name" value="PEROXISOMAL CARNITINE O-OCTANOYLTRANSFERASE"/>
    <property type="match status" value="1"/>
</dbReference>